<dbReference type="AlphaFoldDB" id="A0AAW1PEW1"/>
<name>A0AAW1PEW1_9CHLO</name>
<evidence type="ECO:0000256" key="2">
    <source>
        <dbReference type="SAM" id="MobiDB-lite"/>
    </source>
</evidence>
<dbReference type="Pfam" id="PF05327">
    <property type="entry name" value="RRN3"/>
    <property type="match status" value="2"/>
</dbReference>
<protein>
    <submittedName>
        <fullName evidence="3">Uncharacterized protein</fullName>
    </submittedName>
</protein>
<dbReference type="GO" id="GO:0006361">
    <property type="term" value="P:transcription initiation at RNA polymerase I promoter"/>
    <property type="evidence" value="ECO:0007669"/>
    <property type="project" value="InterPro"/>
</dbReference>
<evidence type="ECO:0000313" key="3">
    <source>
        <dbReference type="EMBL" id="KAK9806667.1"/>
    </source>
</evidence>
<sequence>MGTPQWLEPGSPSEDQLLSLYLAEALRDKSRVSGGRAYFKVVEELASIRKSIRSLDEDKAAHLSSLLSGLSSCVSLINQNTHHSLLAEILGFPVWGLPQDIRHTLMKLLTHLLINSSSLTHQCLQKLVAALLPPPFVTAGRDADEVEMDSSVAQLQDDVVASIEQILVLVPTAASNLVSVAATCMPHVLRDRATHVLYVRALLRLALGAAGPAVRTGLLTVVMEHLVALDCEIRWQDIAAHAEPEVEVEDDTEDIFQLEVQTEGMHVTQPGVACEAVEQARGEGARGGFEGALPDSQSRDGGRSASASGLTAADHFAEKLDSLMEVVLAHLEAAVDQGQGANLWPAVALVFERTMLRAHRCKFAQYLLWYLCLRVPDTAPANLVVMLLTVAGHDLAMRHQAFYAACQGLFYILCFRLEGMLASSSSSRHRGSTASDAALATTLRELFSGTILQLITHWLSPLAVCAPAVALEFTSLAQRLGLLPAGACAAATAAAATHAQRPLEMFFPFDPYLLRRSADRLQLGSSYLAWDQRHVQGAAKPTAEETMQSEGMALHLRSGSAASNSEDETDSRSSDTSGSESSDTNSEAESELRTGELPSADEDPGPLPDQPVTPSGLGRRSSLPQKVPATPLPHTPGVPAQGSRASTRPRLPEDGSAPAASLGSSPDMGSSGDPMSWTPHIPLRLLQQTKMQPEELDGRSRSRAALDSAE</sequence>
<gene>
    <name evidence="3" type="ORF">WJX73_005868</name>
</gene>
<evidence type="ECO:0000256" key="1">
    <source>
        <dbReference type="ARBA" id="ARBA00010098"/>
    </source>
</evidence>
<dbReference type="PANTHER" id="PTHR12790">
    <property type="entry name" value="TRANSCRIPTION INITIATION FACTOR IA RRN3"/>
    <property type="match status" value="1"/>
</dbReference>
<accession>A0AAW1PEW1</accession>
<comment type="similarity">
    <text evidence="1">Belongs to the RRN3 family.</text>
</comment>
<keyword evidence="4" id="KW-1185">Reference proteome</keyword>
<dbReference type="InterPro" id="IPR007991">
    <property type="entry name" value="RNA_pol_I_trans_ini_fac_RRN3"/>
</dbReference>
<feature type="compositionally biased region" description="Low complexity" evidence="2">
    <location>
        <begin position="655"/>
        <end position="676"/>
    </location>
</feature>
<organism evidence="3 4">
    <name type="scientific">Symbiochloris irregularis</name>
    <dbReference type="NCBI Taxonomy" id="706552"/>
    <lineage>
        <taxon>Eukaryota</taxon>
        <taxon>Viridiplantae</taxon>
        <taxon>Chlorophyta</taxon>
        <taxon>core chlorophytes</taxon>
        <taxon>Trebouxiophyceae</taxon>
        <taxon>Trebouxiales</taxon>
        <taxon>Trebouxiaceae</taxon>
        <taxon>Symbiochloris</taxon>
    </lineage>
</organism>
<dbReference type="GO" id="GO:0005634">
    <property type="term" value="C:nucleus"/>
    <property type="evidence" value="ECO:0007669"/>
    <property type="project" value="TreeGrafter"/>
</dbReference>
<dbReference type="EMBL" id="JALJOQ010000035">
    <property type="protein sequence ID" value="KAK9806667.1"/>
    <property type="molecule type" value="Genomic_DNA"/>
</dbReference>
<feature type="region of interest" description="Disordered" evidence="2">
    <location>
        <begin position="285"/>
        <end position="307"/>
    </location>
</feature>
<dbReference type="Proteomes" id="UP001465755">
    <property type="component" value="Unassembled WGS sequence"/>
</dbReference>
<proteinExistence type="inferred from homology"/>
<dbReference type="GO" id="GO:0001181">
    <property type="term" value="F:RNA polymerase I general transcription initiation factor activity"/>
    <property type="evidence" value="ECO:0007669"/>
    <property type="project" value="InterPro"/>
</dbReference>
<dbReference type="GO" id="GO:0001042">
    <property type="term" value="F:RNA polymerase I core binding"/>
    <property type="evidence" value="ECO:0007669"/>
    <property type="project" value="TreeGrafter"/>
</dbReference>
<evidence type="ECO:0000313" key="4">
    <source>
        <dbReference type="Proteomes" id="UP001465755"/>
    </source>
</evidence>
<comment type="caution">
    <text evidence="3">The sequence shown here is derived from an EMBL/GenBank/DDBJ whole genome shotgun (WGS) entry which is preliminary data.</text>
</comment>
<dbReference type="PANTHER" id="PTHR12790:SF0">
    <property type="entry name" value="RNA POLYMERASE I-SPECIFIC TRANSCRIPTION INITIATION FACTOR RRN3-RELATED"/>
    <property type="match status" value="1"/>
</dbReference>
<feature type="region of interest" description="Disordered" evidence="2">
    <location>
        <begin position="539"/>
        <end position="710"/>
    </location>
</feature>
<reference evidence="3 4" key="1">
    <citation type="journal article" date="2024" name="Nat. Commun.">
        <title>Phylogenomics reveals the evolutionary origins of lichenization in chlorophyte algae.</title>
        <authorList>
            <person name="Puginier C."/>
            <person name="Libourel C."/>
            <person name="Otte J."/>
            <person name="Skaloud P."/>
            <person name="Haon M."/>
            <person name="Grisel S."/>
            <person name="Petersen M."/>
            <person name="Berrin J.G."/>
            <person name="Delaux P.M."/>
            <person name="Dal Grande F."/>
            <person name="Keller J."/>
        </authorList>
    </citation>
    <scope>NUCLEOTIDE SEQUENCE [LARGE SCALE GENOMIC DNA]</scope>
    <source>
        <strain evidence="3 4">SAG 2036</strain>
    </source>
</reference>
<feature type="compositionally biased region" description="Low complexity" evidence="2">
    <location>
        <begin position="574"/>
        <end position="587"/>
    </location>
</feature>